<sequence length="86" mass="9509">MTAEPSPELDLSVFVLRALDEHLEAVQQIRDRLRLPKSPPGGRRELALQGITLAEQFAVQVGRALSRHPTKHSAHRHGDRSIQSAG</sequence>
<keyword evidence="3" id="KW-1185">Reference proteome</keyword>
<proteinExistence type="predicted"/>
<dbReference type="EMBL" id="JAENHO010000026">
    <property type="protein sequence ID" value="MBL7262121.1"/>
    <property type="molecule type" value="Genomic_DNA"/>
</dbReference>
<comment type="caution">
    <text evidence="2">The sequence shown here is derived from an EMBL/GenBank/DDBJ whole genome shotgun (WGS) entry which is preliminary data.</text>
</comment>
<evidence type="ECO:0000256" key="1">
    <source>
        <dbReference type="SAM" id="MobiDB-lite"/>
    </source>
</evidence>
<organism evidence="2 3">
    <name type="scientific">Paractinoplanes lichenicola</name>
    <dbReference type="NCBI Taxonomy" id="2802976"/>
    <lineage>
        <taxon>Bacteria</taxon>
        <taxon>Bacillati</taxon>
        <taxon>Actinomycetota</taxon>
        <taxon>Actinomycetes</taxon>
        <taxon>Micromonosporales</taxon>
        <taxon>Micromonosporaceae</taxon>
        <taxon>Paractinoplanes</taxon>
    </lineage>
</organism>
<accession>A0ABS1W5V4</accession>
<protein>
    <submittedName>
        <fullName evidence="2">Uncharacterized protein</fullName>
    </submittedName>
</protein>
<evidence type="ECO:0000313" key="2">
    <source>
        <dbReference type="EMBL" id="MBL7262121.1"/>
    </source>
</evidence>
<feature type="region of interest" description="Disordered" evidence="1">
    <location>
        <begin position="65"/>
        <end position="86"/>
    </location>
</feature>
<dbReference type="RefSeq" id="WP_203078665.1">
    <property type="nucleotide sequence ID" value="NZ_JAENHO010000026.1"/>
</dbReference>
<dbReference type="Proteomes" id="UP000598996">
    <property type="component" value="Unassembled WGS sequence"/>
</dbReference>
<gene>
    <name evidence="2" type="ORF">JKJ07_48410</name>
</gene>
<feature type="compositionally biased region" description="Basic residues" evidence="1">
    <location>
        <begin position="65"/>
        <end position="78"/>
    </location>
</feature>
<evidence type="ECO:0000313" key="3">
    <source>
        <dbReference type="Proteomes" id="UP000598996"/>
    </source>
</evidence>
<reference evidence="2 3" key="1">
    <citation type="submission" date="2021-01" db="EMBL/GenBank/DDBJ databases">
        <title>Actinoplanes sp. nov. LDG1-01 isolated from lichen.</title>
        <authorList>
            <person name="Saeng-In P."/>
            <person name="Phongsopitanun W."/>
            <person name="Kanchanasin P."/>
            <person name="Yuki M."/>
            <person name="Kudo T."/>
            <person name="Ohkuma M."/>
            <person name="Tanasupawat S."/>
        </authorList>
    </citation>
    <scope>NUCLEOTIDE SEQUENCE [LARGE SCALE GENOMIC DNA]</scope>
    <source>
        <strain evidence="2 3">LDG1-01</strain>
    </source>
</reference>
<name>A0ABS1W5V4_9ACTN</name>